<dbReference type="InterPro" id="IPR014825">
    <property type="entry name" value="DNA_alkylation"/>
</dbReference>
<sequence length="280" mass="32130">MLAELKPISQITSRMIPEHILQRKGARSIKDLNPEVLEYLNKGLIETANLIEWLAVDQLHLLKLVLEELDKSNWYDSFYEAVSNQKKPTANSNTKAIGATFMQLTNDPGIINYLSNHVSDIPRCWAAQYFGATDMSITERLHTIKPFAADHHFGVREVAIFATKEYIIQDLDQSIMVLSNWVKNSDENIRRYAVETIRPIGVWTKKIDELKESPEKALSVLEPLKSDPSKYVRDAIGNWLNDASKTQPKWVTKICNQWETESKTKETKYIVKKGLRSINK</sequence>
<proteinExistence type="predicted"/>
<comment type="caution">
    <text evidence="1">The sequence shown here is derived from an EMBL/GenBank/DDBJ whole genome shotgun (WGS) entry which is preliminary data.</text>
</comment>
<accession>A0ABP3TZU9</accession>
<keyword evidence="2" id="KW-1185">Reference proteome</keyword>
<dbReference type="Pfam" id="PF08713">
    <property type="entry name" value="DNA_alkylation"/>
    <property type="match status" value="1"/>
</dbReference>
<dbReference type="Proteomes" id="UP001501758">
    <property type="component" value="Unassembled WGS sequence"/>
</dbReference>
<name>A0ABP3TZU9_9FLAO</name>
<gene>
    <name evidence="1" type="ORF">GCM10009430_23060</name>
</gene>
<protein>
    <submittedName>
        <fullName evidence="1">HEAT repeat domain-containing protein</fullName>
    </submittedName>
</protein>
<dbReference type="InterPro" id="IPR016024">
    <property type="entry name" value="ARM-type_fold"/>
</dbReference>
<organism evidence="1 2">
    <name type="scientific">Aquimarina litoralis</name>
    <dbReference type="NCBI Taxonomy" id="584605"/>
    <lineage>
        <taxon>Bacteria</taxon>
        <taxon>Pseudomonadati</taxon>
        <taxon>Bacteroidota</taxon>
        <taxon>Flavobacteriia</taxon>
        <taxon>Flavobacteriales</taxon>
        <taxon>Flavobacteriaceae</taxon>
        <taxon>Aquimarina</taxon>
    </lineage>
</organism>
<dbReference type="EMBL" id="BAAAGE010000002">
    <property type="protein sequence ID" value="GAA0721586.1"/>
    <property type="molecule type" value="Genomic_DNA"/>
</dbReference>
<dbReference type="Gene3D" id="1.25.40.290">
    <property type="entry name" value="ARM repeat domains"/>
    <property type="match status" value="1"/>
</dbReference>
<dbReference type="SUPFAM" id="SSF48371">
    <property type="entry name" value="ARM repeat"/>
    <property type="match status" value="1"/>
</dbReference>
<evidence type="ECO:0000313" key="1">
    <source>
        <dbReference type="EMBL" id="GAA0721586.1"/>
    </source>
</evidence>
<evidence type="ECO:0000313" key="2">
    <source>
        <dbReference type="Proteomes" id="UP001501758"/>
    </source>
</evidence>
<dbReference type="RefSeq" id="WP_343912459.1">
    <property type="nucleotide sequence ID" value="NZ_BAAAGE010000002.1"/>
</dbReference>
<reference evidence="2" key="1">
    <citation type="journal article" date="2019" name="Int. J. Syst. Evol. Microbiol.">
        <title>The Global Catalogue of Microorganisms (GCM) 10K type strain sequencing project: providing services to taxonomists for standard genome sequencing and annotation.</title>
        <authorList>
            <consortium name="The Broad Institute Genomics Platform"/>
            <consortium name="The Broad Institute Genome Sequencing Center for Infectious Disease"/>
            <person name="Wu L."/>
            <person name="Ma J."/>
        </authorList>
    </citation>
    <scope>NUCLEOTIDE SEQUENCE [LARGE SCALE GENOMIC DNA]</scope>
    <source>
        <strain evidence="2">JCM 15974</strain>
    </source>
</reference>